<keyword evidence="9" id="KW-0804">Transcription</keyword>
<dbReference type="GO" id="GO:0042802">
    <property type="term" value="F:identical protein binding"/>
    <property type="evidence" value="ECO:0007669"/>
    <property type="project" value="UniProtKB-ARBA"/>
</dbReference>
<feature type="domain" description="C2H2-type" evidence="13">
    <location>
        <begin position="745"/>
        <end position="772"/>
    </location>
</feature>
<keyword evidence="8" id="KW-0238">DNA-binding</keyword>
<organism evidence="14 17">
    <name type="scientific">Acanthaster planci</name>
    <name type="common">Crown-of-thorns starfish</name>
    <dbReference type="NCBI Taxonomy" id="133434"/>
    <lineage>
        <taxon>Eukaryota</taxon>
        <taxon>Metazoa</taxon>
        <taxon>Echinodermata</taxon>
        <taxon>Eleutherozoa</taxon>
        <taxon>Asterozoa</taxon>
        <taxon>Asteroidea</taxon>
        <taxon>Valvatacea</taxon>
        <taxon>Valvatida</taxon>
        <taxon>Acanthasteridae</taxon>
        <taxon>Acanthaster</taxon>
    </lineage>
</organism>
<feature type="region of interest" description="Disordered" evidence="12">
    <location>
        <begin position="821"/>
        <end position="866"/>
    </location>
</feature>
<dbReference type="RefSeq" id="XP_022083892.1">
    <property type="nucleotide sequence ID" value="XM_022228200.1"/>
</dbReference>
<accession>A0A8B7XVJ2</accession>
<evidence type="ECO:0000256" key="10">
    <source>
        <dbReference type="ARBA" id="ARBA00023242"/>
    </source>
</evidence>
<keyword evidence="7" id="KW-0805">Transcription regulation</keyword>
<dbReference type="RefSeq" id="XP_022083890.1">
    <property type="nucleotide sequence ID" value="XM_022228198.1"/>
</dbReference>
<feature type="domain" description="C2H2-type" evidence="13">
    <location>
        <begin position="574"/>
        <end position="601"/>
    </location>
</feature>
<sequence length="1092" mass="118549">MDVPPEDATAETAAAANKAPGVNGTEVEAPAAVVAEFGDGAATSSNSAAADSIAAAASINVLETYLQNFNQELSSSTTAGASAPSGDAPKQDQLEQVAAVAVTLSELPEQVVLQQQQQQQLEVTQPAGEASVPKGPAPEAVQGQEGFVAAAAVEPQDIVIAQPSQISGEEPTPVGVSQDPEAAVAQQLVEVVKQHGGEEAPQGQMEATSGEDAAAMDITQTLQLLANASANIATQPVASQDAGNQQSQPVVTVADAADTMGQAFIQGIEGAGLAEQQNITIQGIESLQNMEGEQMVMVQHVDQHGNMVQQQQQVLMVAMQNDGNTGTPMSVVGNSIVYENSQGQQFIPVSQDGSQISFAQPVSSEGTSNSTQVYTIVQGDGAEQTGTETSQGGTVITQEEVTQSSTEVVAEEGPEVTTREPTQEELEEQAVANAAAIQEGAVPPSYQSKEKVLTIRRSPRKRPTVDVEGVEAESVVVGEGHEEVVVPMNTQIVIVREVVEGEDGQRTIQDHSVYDFYAGENDDEPVTKPSLDDKDSPKKRKKYMVPKFDDGRLIDQVLGRAKKTSASPREPKVHECNKCGRIFRTSTLLRNHLNTHSGTKPYKCELCEKAFGTSGELGRHMKYMHTHEKPHKCPLCDYYSVEASKIKRHMRSHTGEKPYKCTLCDYASTDNYKLKRHMRVHTGEKPFQCGECEHSFSQKSSLKEHLWKHAGSRPAHKCEYCDTTFGRHADMKTHIRKMHTQGQPLICKICENGFTDRFSFMQHQKTHKGEKIYQCLECDYSAPQKRHLVVHMRVHTGERPFQCSDCQETFKHKQTLVNHLQKKHNIQPDQDESQGGLKRKRRDSSEAGSPTKKMTRRQRMAMPEQQQHHIVDEHGNTLQLSQEDAEAIQAAMQQGTADGTLQIIQGEEGGPVTVLTVAQNPDGSVSNLEQNLQIVNGSLATVQQQDQPEPEASVAGDLLPGQVIMQVQGEDQPTTSQEADGTSQQEAEEGTENQAEMTPVETKLEKTEQVAEKAGDSEQGTTSDDSLPTMVPPQTKVEGQKTQAEVQSEPNVITQTESILVPANQPISQTQEEEDDEEAADDGTIYLFVEEQ</sequence>
<dbReference type="GO" id="GO:0005634">
    <property type="term" value="C:nucleus"/>
    <property type="evidence" value="ECO:0007669"/>
    <property type="project" value="UniProtKB-SubCell"/>
</dbReference>
<dbReference type="KEGG" id="aplc:110975605"/>
<feature type="domain" description="C2H2-type" evidence="13">
    <location>
        <begin position="602"/>
        <end position="630"/>
    </location>
</feature>
<dbReference type="SUPFAM" id="SSF57667">
    <property type="entry name" value="beta-beta-alpha zinc fingers"/>
    <property type="match status" value="4"/>
</dbReference>
<dbReference type="Proteomes" id="UP000694845">
    <property type="component" value="Unplaced"/>
</dbReference>
<feature type="domain" description="C2H2-type" evidence="13">
    <location>
        <begin position="631"/>
        <end position="658"/>
    </location>
</feature>
<feature type="compositionally biased region" description="Basic and acidic residues" evidence="12">
    <location>
        <begin position="1002"/>
        <end position="1016"/>
    </location>
</feature>
<dbReference type="InterPro" id="IPR050527">
    <property type="entry name" value="Snail/Krueppel_Znf"/>
</dbReference>
<keyword evidence="3" id="KW-0479">Metal-binding</keyword>
<dbReference type="Pfam" id="PF00096">
    <property type="entry name" value="zf-C2H2"/>
    <property type="match status" value="5"/>
</dbReference>
<dbReference type="OMA" id="ICKVCEN"/>
<dbReference type="PANTHER" id="PTHR24388">
    <property type="entry name" value="ZINC FINGER PROTEIN"/>
    <property type="match status" value="1"/>
</dbReference>
<dbReference type="RefSeq" id="XP_022083891.1">
    <property type="nucleotide sequence ID" value="XM_022228199.1"/>
</dbReference>
<feature type="region of interest" description="Disordered" evidence="12">
    <location>
        <begin position="969"/>
        <end position="1083"/>
    </location>
</feature>
<evidence type="ECO:0000256" key="5">
    <source>
        <dbReference type="ARBA" id="ARBA00022771"/>
    </source>
</evidence>
<feature type="domain" description="C2H2-type" evidence="13">
    <location>
        <begin position="659"/>
        <end position="686"/>
    </location>
</feature>
<feature type="domain" description="C2H2-type" evidence="13">
    <location>
        <begin position="773"/>
        <end position="800"/>
    </location>
</feature>
<evidence type="ECO:0000313" key="15">
    <source>
        <dbReference type="RefSeq" id="XP_022083889.1"/>
    </source>
</evidence>
<dbReference type="PROSITE" id="PS00028">
    <property type="entry name" value="ZINC_FINGER_C2H2_1"/>
    <property type="match status" value="6"/>
</dbReference>
<gene>
    <name evidence="15 16 17 18" type="primary">LOC110975605</name>
</gene>
<dbReference type="FunFam" id="3.30.160.60:FF:000373">
    <property type="entry name" value="Putative transcriptional repressor ctcf"/>
    <property type="match status" value="1"/>
</dbReference>
<dbReference type="FunFam" id="3.30.160.60:FF:000049">
    <property type="entry name" value="transcriptional repressor CTCF isoform X1"/>
    <property type="match status" value="2"/>
</dbReference>
<evidence type="ECO:0000256" key="6">
    <source>
        <dbReference type="ARBA" id="ARBA00022833"/>
    </source>
</evidence>
<comment type="similarity">
    <text evidence="2">Belongs to the krueppel C2H2-type zinc-finger protein family.</text>
</comment>
<dbReference type="PANTHER" id="PTHR24388:SF54">
    <property type="entry name" value="PROTEIN ESCARGOT"/>
    <property type="match status" value="1"/>
</dbReference>
<evidence type="ECO:0000256" key="9">
    <source>
        <dbReference type="ARBA" id="ARBA00023163"/>
    </source>
</evidence>
<reference evidence="15 16" key="1">
    <citation type="submission" date="2025-04" db="UniProtKB">
        <authorList>
            <consortium name="RefSeq"/>
        </authorList>
    </citation>
    <scope>IDENTIFICATION</scope>
</reference>
<keyword evidence="5 11" id="KW-0863">Zinc-finger</keyword>
<evidence type="ECO:0000256" key="7">
    <source>
        <dbReference type="ARBA" id="ARBA00023015"/>
    </source>
</evidence>
<evidence type="ECO:0000313" key="17">
    <source>
        <dbReference type="RefSeq" id="XP_022083891.1"/>
    </source>
</evidence>
<keyword evidence="6" id="KW-0862">Zinc</keyword>
<evidence type="ECO:0000313" key="16">
    <source>
        <dbReference type="RefSeq" id="XP_022083890.1"/>
    </source>
</evidence>
<evidence type="ECO:0000256" key="1">
    <source>
        <dbReference type="ARBA" id="ARBA00004123"/>
    </source>
</evidence>
<evidence type="ECO:0000256" key="8">
    <source>
        <dbReference type="ARBA" id="ARBA00023125"/>
    </source>
</evidence>
<feature type="region of interest" description="Disordered" evidence="12">
    <location>
        <begin position="402"/>
        <end position="422"/>
    </location>
</feature>
<comment type="subcellular location">
    <subcellularLocation>
        <location evidence="1">Nucleus</location>
    </subcellularLocation>
</comment>
<protein>
    <submittedName>
        <fullName evidence="15 16">Uncharacterized protein LOC110975605</fullName>
    </submittedName>
</protein>
<dbReference type="GO" id="GO:0000981">
    <property type="term" value="F:DNA-binding transcription factor activity, RNA polymerase II-specific"/>
    <property type="evidence" value="ECO:0007669"/>
    <property type="project" value="TreeGrafter"/>
</dbReference>
<dbReference type="GO" id="GO:0000978">
    <property type="term" value="F:RNA polymerase II cis-regulatory region sequence-specific DNA binding"/>
    <property type="evidence" value="ECO:0007669"/>
    <property type="project" value="TreeGrafter"/>
</dbReference>
<dbReference type="InterPro" id="IPR056438">
    <property type="entry name" value="Znf-C2H2_CTCF"/>
</dbReference>
<feature type="compositionally biased region" description="Polar residues" evidence="12">
    <location>
        <begin position="1040"/>
        <end position="1058"/>
    </location>
</feature>
<dbReference type="InterPro" id="IPR036236">
    <property type="entry name" value="Znf_C2H2_sf"/>
</dbReference>
<dbReference type="Gene3D" id="3.30.160.60">
    <property type="entry name" value="Classic Zinc Finger"/>
    <property type="match status" value="8"/>
</dbReference>
<feature type="domain" description="C2H2-type" evidence="13">
    <location>
        <begin position="801"/>
        <end position="829"/>
    </location>
</feature>
<evidence type="ECO:0000256" key="4">
    <source>
        <dbReference type="ARBA" id="ARBA00022737"/>
    </source>
</evidence>
<keyword evidence="4" id="KW-0677">Repeat</keyword>
<feature type="region of interest" description="Disordered" evidence="12">
    <location>
        <begin position="1"/>
        <end position="24"/>
    </location>
</feature>
<dbReference type="RefSeq" id="XP_022083889.1">
    <property type="nucleotide sequence ID" value="XM_022228197.1"/>
</dbReference>
<dbReference type="GeneID" id="110975605"/>
<feature type="compositionally biased region" description="Acidic residues" evidence="12">
    <location>
        <begin position="1071"/>
        <end position="1081"/>
    </location>
</feature>
<evidence type="ECO:0000256" key="2">
    <source>
        <dbReference type="ARBA" id="ARBA00006991"/>
    </source>
</evidence>
<dbReference type="SMART" id="SM00355">
    <property type="entry name" value="ZnF_C2H2"/>
    <property type="match status" value="9"/>
</dbReference>
<dbReference type="OrthoDB" id="6077919at2759"/>
<evidence type="ECO:0000313" key="18">
    <source>
        <dbReference type="RefSeq" id="XP_022083892.1"/>
    </source>
</evidence>
<proteinExistence type="inferred from homology"/>
<keyword evidence="10" id="KW-0539">Nucleus</keyword>
<feature type="domain" description="C2H2-type" evidence="13">
    <location>
        <begin position="687"/>
        <end position="714"/>
    </location>
</feature>
<dbReference type="FunFam" id="3.30.160.60:FF:000508">
    <property type="entry name" value="Myeloid zinc finger 1"/>
    <property type="match status" value="1"/>
</dbReference>
<dbReference type="GO" id="GO:0008270">
    <property type="term" value="F:zinc ion binding"/>
    <property type="evidence" value="ECO:0007669"/>
    <property type="project" value="UniProtKB-KW"/>
</dbReference>
<feature type="domain" description="C2H2-type" evidence="13">
    <location>
        <begin position="716"/>
        <end position="744"/>
    </location>
</feature>
<evidence type="ECO:0000256" key="12">
    <source>
        <dbReference type="SAM" id="MobiDB-lite"/>
    </source>
</evidence>
<evidence type="ECO:0000256" key="11">
    <source>
        <dbReference type="PROSITE-ProRule" id="PRU00042"/>
    </source>
</evidence>
<dbReference type="PROSITE" id="PS50157">
    <property type="entry name" value="ZINC_FINGER_C2H2_2"/>
    <property type="match status" value="9"/>
</dbReference>
<evidence type="ECO:0000313" key="14">
    <source>
        <dbReference type="Proteomes" id="UP000694845"/>
    </source>
</evidence>
<evidence type="ECO:0000256" key="3">
    <source>
        <dbReference type="ARBA" id="ARBA00022723"/>
    </source>
</evidence>
<dbReference type="InterPro" id="IPR013087">
    <property type="entry name" value="Znf_C2H2_type"/>
</dbReference>
<dbReference type="FunFam" id="3.30.160.60:FF:000123">
    <property type="entry name" value="transcriptional repressor CTCF isoform X1"/>
    <property type="match status" value="1"/>
</dbReference>
<evidence type="ECO:0000259" key="13">
    <source>
        <dbReference type="PROSITE" id="PS50157"/>
    </source>
</evidence>
<feature type="region of interest" description="Disordered" evidence="12">
    <location>
        <begin position="518"/>
        <end position="541"/>
    </location>
</feature>
<keyword evidence="14" id="KW-1185">Reference proteome</keyword>
<name>A0A8B7XVJ2_ACAPL</name>
<feature type="compositionally biased region" description="Polar residues" evidence="12">
    <location>
        <begin position="969"/>
        <end position="985"/>
    </location>
</feature>
<dbReference type="FunFam" id="3.30.160.60:FF:000446">
    <property type="entry name" value="Zinc finger protein"/>
    <property type="match status" value="1"/>
</dbReference>
<dbReference type="AlphaFoldDB" id="A0A8B7XVJ2"/>
<dbReference type="Pfam" id="PF23611">
    <property type="entry name" value="zf-C2H2_16"/>
    <property type="match status" value="1"/>
</dbReference>